<sequence length="170" mass="19627">SQTQFRAFSSWLTMWPLKWFLCLSMGVTHVSTLTFTSLREKAEELQGKVLCRGHFLIWQNLPEHAQDWLAIMLLWIFLIVLINVQNPPAHQGTSYGSPRRKKEKAIPNKDYMFQTLILLVMDLVKFVSSMQDLKLTMANGSYLNPSNIDVPVDAHNNITVYELWGNQESN</sequence>
<dbReference type="Ensembl" id="ENSBIXT00005046190.1">
    <property type="protein sequence ID" value="ENSBIXP00005012496.1"/>
    <property type="gene ID" value="ENSBIXG00005002702.1"/>
</dbReference>
<keyword evidence="1" id="KW-1133">Transmembrane helix</keyword>
<organism evidence="2 3">
    <name type="scientific">Bos indicus x Bos taurus</name>
    <name type="common">Hybrid cattle</name>
    <dbReference type="NCBI Taxonomy" id="30522"/>
    <lineage>
        <taxon>Eukaryota</taxon>
        <taxon>Metazoa</taxon>
        <taxon>Chordata</taxon>
        <taxon>Craniata</taxon>
        <taxon>Vertebrata</taxon>
        <taxon>Euteleostomi</taxon>
        <taxon>Mammalia</taxon>
        <taxon>Eutheria</taxon>
        <taxon>Laurasiatheria</taxon>
        <taxon>Artiodactyla</taxon>
        <taxon>Ruminantia</taxon>
        <taxon>Pecora</taxon>
        <taxon>Bovidae</taxon>
        <taxon>Bovinae</taxon>
        <taxon>Bos</taxon>
    </lineage>
</organism>
<evidence type="ECO:0000313" key="2">
    <source>
        <dbReference type="Ensembl" id="ENSBIXP00005012496.1"/>
    </source>
</evidence>
<evidence type="ECO:0000313" key="3">
    <source>
        <dbReference type="Proteomes" id="UP000429181"/>
    </source>
</evidence>
<feature type="transmembrane region" description="Helical" evidence="1">
    <location>
        <begin position="68"/>
        <end position="85"/>
    </location>
</feature>
<dbReference type="PANTHER" id="PTHR35157">
    <property type="entry name" value="PROTEIN FAM209A"/>
    <property type="match status" value="1"/>
</dbReference>
<dbReference type="AlphaFoldDB" id="A0A4W2G294"/>
<evidence type="ECO:0000256" key="1">
    <source>
        <dbReference type="SAM" id="Phobius"/>
    </source>
</evidence>
<reference evidence="3" key="1">
    <citation type="submission" date="2018-11" db="EMBL/GenBank/DDBJ databases">
        <title>Haplotype-resolved cattle genomes.</title>
        <authorList>
            <person name="Low W.Y."/>
            <person name="Tearle R."/>
            <person name="Bickhart D.M."/>
            <person name="Rosen B.D."/>
            <person name="Koren S."/>
            <person name="Rhie A."/>
            <person name="Hiendleder S."/>
            <person name="Phillippy A.M."/>
            <person name="Smith T.P.L."/>
            <person name="Williams J.L."/>
        </authorList>
    </citation>
    <scope>NUCLEOTIDE SEQUENCE [LARGE SCALE GENOMIC DNA]</scope>
</reference>
<protein>
    <submittedName>
        <fullName evidence="2">Uncharacterized protein</fullName>
    </submittedName>
</protein>
<keyword evidence="1" id="KW-0472">Membrane</keyword>
<keyword evidence="1" id="KW-0812">Transmembrane</keyword>
<accession>A0A4W2G294</accession>
<dbReference type="InterPro" id="IPR027943">
    <property type="entry name" value="FAM209"/>
</dbReference>
<dbReference type="PANTHER" id="PTHR35157:SF1">
    <property type="entry name" value="PROTEIN FAM209A"/>
    <property type="match status" value="1"/>
</dbReference>
<reference evidence="2" key="2">
    <citation type="submission" date="2025-08" db="UniProtKB">
        <authorList>
            <consortium name="Ensembl"/>
        </authorList>
    </citation>
    <scope>IDENTIFICATION</scope>
</reference>
<proteinExistence type="predicted"/>
<name>A0A4W2G294_BOBOX</name>
<dbReference type="Proteomes" id="UP000429181">
    <property type="component" value="Unassembled WGS sequence"/>
</dbReference>
<feature type="transmembrane region" description="Helical" evidence="1">
    <location>
        <begin position="17"/>
        <end position="38"/>
    </location>
</feature>
<dbReference type="Pfam" id="PF15206">
    <property type="entry name" value="FAM209"/>
    <property type="match status" value="1"/>
</dbReference>
<dbReference type="GeneTree" id="ENSGT00390000005057"/>